<keyword evidence="2 5" id="KW-0812">Transmembrane</keyword>
<comment type="caution">
    <text evidence="8">The sequence shown here is derived from an EMBL/GenBank/DDBJ whole genome shotgun (WGS) entry which is preliminary data.</text>
</comment>
<dbReference type="SUPFAM" id="SSF90112">
    <property type="entry name" value="Neurotransmitter-gated ion-channel transmembrane pore"/>
    <property type="match status" value="1"/>
</dbReference>
<dbReference type="PANTHER" id="PTHR18945">
    <property type="entry name" value="NEUROTRANSMITTER GATED ION CHANNEL"/>
    <property type="match status" value="1"/>
</dbReference>
<reference evidence="8" key="1">
    <citation type="submission" date="2023-03" db="EMBL/GenBank/DDBJ databases">
        <title>Electrophorus voltai genome.</title>
        <authorList>
            <person name="Bian C."/>
        </authorList>
    </citation>
    <scope>NUCLEOTIDE SEQUENCE</scope>
    <source>
        <strain evidence="8">CB-2022</strain>
        <tissue evidence="8">Muscle</tissue>
    </source>
</reference>
<keyword evidence="5" id="KW-0813">Transport</keyword>
<evidence type="ECO:0008006" key="10">
    <source>
        <dbReference type="Google" id="ProtNLM"/>
    </source>
</evidence>
<feature type="domain" description="Neurotransmitter-gated ion-channel transmembrane" evidence="7">
    <location>
        <begin position="193"/>
        <end position="249"/>
    </location>
</feature>
<dbReference type="InterPro" id="IPR038050">
    <property type="entry name" value="Neuro_actylchol_rec"/>
</dbReference>
<evidence type="ECO:0000256" key="1">
    <source>
        <dbReference type="ARBA" id="ARBA00004141"/>
    </source>
</evidence>
<feature type="transmembrane region" description="Helical" evidence="5">
    <location>
        <begin position="309"/>
        <end position="331"/>
    </location>
</feature>
<evidence type="ECO:0000256" key="5">
    <source>
        <dbReference type="RuleBase" id="RU000687"/>
    </source>
</evidence>
<comment type="similarity">
    <text evidence="5">Belongs to the ligand-gated ion channel (TC 1.A.9) family.</text>
</comment>
<dbReference type="Pfam" id="PF02931">
    <property type="entry name" value="Neur_chan_LBD"/>
    <property type="match status" value="1"/>
</dbReference>
<dbReference type="PRINTS" id="PR00252">
    <property type="entry name" value="NRIONCHANNEL"/>
</dbReference>
<evidence type="ECO:0000256" key="2">
    <source>
        <dbReference type="ARBA" id="ARBA00022692"/>
    </source>
</evidence>
<dbReference type="GO" id="GO:0004888">
    <property type="term" value="F:transmembrane signaling receptor activity"/>
    <property type="evidence" value="ECO:0007669"/>
    <property type="project" value="InterPro"/>
</dbReference>
<dbReference type="SUPFAM" id="SSF63712">
    <property type="entry name" value="Nicotinic receptor ligand binding domain-like"/>
    <property type="match status" value="1"/>
</dbReference>
<dbReference type="InterPro" id="IPR036734">
    <property type="entry name" value="Neur_chan_lig-bd_sf"/>
</dbReference>
<keyword evidence="3 5" id="KW-1133">Transmembrane helix</keyword>
<dbReference type="Gene3D" id="1.20.58.390">
    <property type="entry name" value="Neurotransmitter-gated ion-channel transmembrane domain"/>
    <property type="match status" value="1"/>
</dbReference>
<dbReference type="Pfam" id="PF02932">
    <property type="entry name" value="Neur_chan_memb"/>
    <property type="match status" value="1"/>
</dbReference>
<evidence type="ECO:0000313" key="9">
    <source>
        <dbReference type="Proteomes" id="UP001239994"/>
    </source>
</evidence>
<evidence type="ECO:0000256" key="4">
    <source>
        <dbReference type="ARBA" id="ARBA00023136"/>
    </source>
</evidence>
<evidence type="ECO:0000256" key="3">
    <source>
        <dbReference type="ARBA" id="ARBA00022989"/>
    </source>
</evidence>
<organism evidence="8 9">
    <name type="scientific">Electrophorus voltai</name>
    <dbReference type="NCBI Taxonomy" id="2609070"/>
    <lineage>
        <taxon>Eukaryota</taxon>
        <taxon>Metazoa</taxon>
        <taxon>Chordata</taxon>
        <taxon>Craniata</taxon>
        <taxon>Vertebrata</taxon>
        <taxon>Euteleostomi</taxon>
        <taxon>Actinopterygii</taxon>
        <taxon>Neopterygii</taxon>
        <taxon>Teleostei</taxon>
        <taxon>Ostariophysi</taxon>
        <taxon>Gymnotiformes</taxon>
        <taxon>Gymnotoidei</taxon>
        <taxon>Gymnotidae</taxon>
        <taxon>Electrophorus</taxon>
    </lineage>
</organism>
<keyword evidence="9" id="KW-1185">Reference proteome</keyword>
<proteinExistence type="inferred from homology"/>
<dbReference type="PROSITE" id="PS00236">
    <property type="entry name" value="NEUROTR_ION_CHANNEL"/>
    <property type="match status" value="1"/>
</dbReference>
<dbReference type="GO" id="GO:0016020">
    <property type="term" value="C:membrane"/>
    <property type="evidence" value="ECO:0007669"/>
    <property type="project" value="UniProtKB-SubCell"/>
</dbReference>
<feature type="domain" description="Neurotransmitter-gated ion-channel ligand-binding" evidence="6">
    <location>
        <begin position="38"/>
        <end position="164"/>
    </location>
</feature>
<evidence type="ECO:0000313" key="8">
    <source>
        <dbReference type="EMBL" id="KAK1803108.1"/>
    </source>
</evidence>
<feature type="transmembrane region" description="Helical" evidence="5">
    <location>
        <begin position="186"/>
        <end position="211"/>
    </location>
</feature>
<dbReference type="GO" id="GO:0005230">
    <property type="term" value="F:extracellular ligand-gated monoatomic ion channel activity"/>
    <property type="evidence" value="ECO:0007669"/>
    <property type="project" value="InterPro"/>
</dbReference>
<name>A0AAD8ZRT6_9TELE</name>
<dbReference type="InterPro" id="IPR036719">
    <property type="entry name" value="Neuro-gated_channel_TM_sf"/>
</dbReference>
<comment type="subcellular location">
    <subcellularLocation>
        <location evidence="1">Membrane</location>
        <topology evidence="1">Multi-pass membrane protein</topology>
    </subcellularLocation>
</comment>
<keyword evidence="5" id="KW-0407">Ion channel</keyword>
<dbReference type="AlphaFoldDB" id="A0AAD8ZRT6"/>
<dbReference type="Gene3D" id="2.70.170.10">
    <property type="entry name" value="Neurotransmitter-gated ion-channel ligand-binding domain"/>
    <property type="match status" value="1"/>
</dbReference>
<evidence type="ECO:0000259" key="6">
    <source>
        <dbReference type="Pfam" id="PF02931"/>
    </source>
</evidence>
<dbReference type="InterPro" id="IPR018000">
    <property type="entry name" value="Neurotransmitter_ion_chnl_CS"/>
</dbReference>
<dbReference type="EMBL" id="JAROKS010000006">
    <property type="protein sequence ID" value="KAK1803108.1"/>
    <property type="molecule type" value="Genomic_DNA"/>
</dbReference>
<dbReference type="InterPro" id="IPR006201">
    <property type="entry name" value="Neur_channel"/>
</dbReference>
<gene>
    <name evidence="8" type="ORF">P4O66_021641</name>
</gene>
<accession>A0AAD8ZRT6</accession>
<keyword evidence="4 5" id="KW-0472">Membrane</keyword>
<evidence type="ECO:0000259" key="7">
    <source>
        <dbReference type="Pfam" id="PF02932"/>
    </source>
</evidence>
<keyword evidence="5" id="KW-0406">Ion transport</keyword>
<dbReference type="Proteomes" id="UP001239994">
    <property type="component" value="Unassembled WGS sequence"/>
</dbReference>
<feature type="transmembrane region" description="Helical" evidence="5">
    <location>
        <begin position="217"/>
        <end position="234"/>
    </location>
</feature>
<comment type="caution">
    <text evidence="5">Lacks conserved residue(s) required for the propagation of feature annotation.</text>
</comment>
<sequence>MDLVSVVSNITQFSSAWVRPVTNWTCPLSLYLNLHVLQIIDVRWRDEFVSWDPNLYEGLSYFTVPSSRLWSPDISIKEAIGVSQQHSEVYVRVEPSGWVSRVEDMLLTLHCDLAMLLFPFDQQKCNITFYPQLHTEHDVVLNIDTRHAFYNRTHGEWDLKEIKLFSYSEQQYSHLCFQVELERYSLFYVLNLMVPSALVMLVDVAAFALPADCAERIPFKVTLLFSYTVFLLLVTDIRPPFRDSTPMLGLKRSFALGCGRAGPGACGQECLTDRLRDELDDVSEELRMLNWSYAQRSSRLRLMEAVDQFCFRVYTFCLAVFVLSLTLLWTLGR</sequence>
<dbReference type="InterPro" id="IPR006202">
    <property type="entry name" value="Neur_chan_lig-bd"/>
</dbReference>
<protein>
    <recommendedName>
        <fullName evidence="10">Neurotransmitter-gated ion-channel ligand-binding domain-containing protein</fullName>
    </recommendedName>
</protein>
<dbReference type="InterPro" id="IPR006029">
    <property type="entry name" value="Neurotrans-gated_channel_TM"/>
</dbReference>